<dbReference type="EMBL" id="SISG01000001">
    <property type="protein sequence ID" value="TBN57549.1"/>
    <property type="molecule type" value="Genomic_DNA"/>
</dbReference>
<evidence type="ECO:0000256" key="1">
    <source>
        <dbReference type="SAM" id="Phobius"/>
    </source>
</evidence>
<feature type="transmembrane region" description="Helical" evidence="1">
    <location>
        <begin position="149"/>
        <end position="166"/>
    </location>
</feature>
<name>A0A4V6MTN7_9MICO</name>
<evidence type="ECO:0000313" key="2">
    <source>
        <dbReference type="EMBL" id="TBN57549.1"/>
    </source>
</evidence>
<gene>
    <name evidence="2" type="ORF">EYE40_09195</name>
</gene>
<evidence type="ECO:0000313" key="3">
    <source>
        <dbReference type="Proteomes" id="UP000294194"/>
    </source>
</evidence>
<keyword evidence="1" id="KW-0812">Transmembrane</keyword>
<keyword evidence="3" id="KW-1185">Reference proteome</keyword>
<dbReference type="Proteomes" id="UP000294194">
    <property type="component" value="Unassembled WGS sequence"/>
</dbReference>
<feature type="transmembrane region" description="Helical" evidence="1">
    <location>
        <begin position="12"/>
        <end position="30"/>
    </location>
</feature>
<protein>
    <submittedName>
        <fullName evidence="2">Uncharacterized protein</fullName>
    </submittedName>
</protein>
<feature type="transmembrane region" description="Helical" evidence="1">
    <location>
        <begin position="120"/>
        <end position="142"/>
    </location>
</feature>
<keyword evidence="1" id="KW-1133">Transmembrane helix</keyword>
<organism evidence="2 3">
    <name type="scientific">Glaciihabitans arcticus</name>
    <dbReference type="NCBI Taxonomy" id="2668039"/>
    <lineage>
        <taxon>Bacteria</taxon>
        <taxon>Bacillati</taxon>
        <taxon>Actinomycetota</taxon>
        <taxon>Actinomycetes</taxon>
        <taxon>Micrococcales</taxon>
        <taxon>Microbacteriaceae</taxon>
        <taxon>Glaciihabitans</taxon>
    </lineage>
</organism>
<feature type="transmembrane region" description="Helical" evidence="1">
    <location>
        <begin position="225"/>
        <end position="243"/>
    </location>
</feature>
<reference evidence="3" key="1">
    <citation type="submission" date="2019-02" db="EMBL/GenBank/DDBJ databases">
        <title>Glaciihabitans arcticus sp. nov., a psychrotolerant bacterium isolated from polar soil.</title>
        <authorList>
            <person name="Dahal R.H."/>
        </authorList>
    </citation>
    <scope>NUCLEOTIDE SEQUENCE [LARGE SCALE GENOMIC DNA]</scope>
    <source>
        <strain evidence="3">RP-3-7</strain>
    </source>
</reference>
<dbReference type="AlphaFoldDB" id="A0A4V6MTN7"/>
<comment type="caution">
    <text evidence="2">The sequence shown here is derived from an EMBL/GenBank/DDBJ whole genome shotgun (WGS) entry which is preliminary data.</text>
</comment>
<feature type="transmembrane region" description="Helical" evidence="1">
    <location>
        <begin position="199"/>
        <end position="218"/>
    </location>
</feature>
<feature type="transmembrane region" description="Helical" evidence="1">
    <location>
        <begin position="87"/>
        <end position="108"/>
    </location>
</feature>
<accession>A0A4V6MTN7</accession>
<dbReference type="RefSeq" id="WP_130981660.1">
    <property type="nucleotide sequence ID" value="NZ_SISG01000001.1"/>
</dbReference>
<sequence length="433" mass="45429">MRQLLPLRVRPATWAFVPIILIMWFGYLNFYTGPGAPYWDAAFSRPANAFWFGLPLVAAVNAAEFFRLRSGRVLRSVVITRSALRLFVAHSAPGFAIAAVGYLSLVAVEVVRGGVPSAGYPSPALLAAVLAVIVAALAFGAVLGLTMHVIFSVPLAVVLTFLWVTVPRSDGYNLGWRHMAGYGLHECCETFAYTIAWQAWLAPVLVALALALLALAFLSAGNKVVVRLGALVAGTILVAGAFVTTSGMTANSSASRPVNDLVCAGDSPIICTWPEQAGGADGAAVSDTLRTAFASAASRGIELPATVTAAIRPEEPSSGDDITYFGYTGPADTPAVIVAYADAITSSRVCGYDNLDEAGYQRLTRASYALALTMGGGPNDVLPELYVVSAADEEPELMSPEEILASLDVSPDSAAAVYTEWATAQSDCPGKKE</sequence>
<proteinExistence type="predicted"/>
<keyword evidence="1" id="KW-0472">Membrane</keyword>
<feature type="transmembrane region" description="Helical" evidence="1">
    <location>
        <begin position="50"/>
        <end position="66"/>
    </location>
</feature>